<evidence type="ECO:0000313" key="10">
    <source>
        <dbReference type="Proteomes" id="UP000244240"/>
    </source>
</evidence>
<accession>A0A2T6BCG1</accession>
<dbReference type="EMBL" id="QBKR01000026">
    <property type="protein sequence ID" value="PTX53751.1"/>
    <property type="molecule type" value="Genomic_DNA"/>
</dbReference>
<dbReference type="Pfam" id="PF00358">
    <property type="entry name" value="PTS_EIIA_1"/>
    <property type="match status" value="1"/>
</dbReference>
<dbReference type="InterPro" id="IPR050890">
    <property type="entry name" value="PTS_EIIA_component"/>
</dbReference>
<dbReference type="InterPro" id="IPR001127">
    <property type="entry name" value="PTS_EIIA_1_perm"/>
</dbReference>
<dbReference type="SUPFAM" id="SSF51261">
    <property type="entry name" value="Duplicated hybrid motif"/>
    <property type="match status" value="1"/>
</dbReference>
<organism evidence="9 10">
    <name type="scientific">Melghirimyces profundicolus</name>
    <dbReference type="NCBI Taxonomy" id="1242148"/>
    <lineage>
        <taxon>Bacteria</taxon>
        <taxon>Bacillati</taxon>
        <taxon>Bacillota</taxon>
        <taxon>Bacilli</taxon>
        <taxon>Bacillales</taxon>
        <taxon>Thermoactinomycetaceae</taxon>
        <taxon>Melghirimyces</taxon>
    </lineage>
</organism>
<keyword evidence="6" id="KW-0418">Kinase</keyword>
<dbReference type="InterPro" id="IPR011055">
    <property type="entry name" value="Dup_hybrid_motif"/>
</dbReference>
<dbReference type="NCBIfam" id="TIGR00830">
    <property type="entry name" value="PTBA"/>
    <property type="match status" value="1"/>
</dbReference>
<evidence type="ECO:0000256" key="6">
    <source>
        <dbReference type="ARBA" id="ARBA00022777"/>
    </source>
</evidence>
<dbReference type="GO" id="GO:0009401">
    <property type="term" value="P:phosphoenolpyruvate-dependent sugar phosphotransferase system"/>
    <property type="evidence" value="ECO:0007669"/>
    <property type="project" value="UniProtKB-KW"/>
</dbReference>
<proteinExistence type="predicted"/>
<evidence type="ECO:0000256" key="3">
    <source>
        <dbReference type="ARBA" id="ARBA00022597"/>
    </source>
</evidence>
<gene>
    <name evidence="9" type="ORF">C8P63_12639</name>
</gene>
<keyword evidence="3" id="KW-0762">Sugar transport</keyword>
<keyword evidence="2" id="KW-0813">Transport</keyword>
<evidence type="ECO:0000313" key="9">
    <source>
        <dbReference type="EMBL" id="PTX53751.1"/>
    </source>
</evidence>
<evidence type="ECO:0000256" key="7">
    <source>
        <dbReference type="SAM" id="MobiDB-lite"/>
    </source>
</evidence>
<evidence type="ECO:0000259" key="8">
    <source>
        <dbReference type="PROSITE" id="PS51093"/>
    </source>
</evidence>
<keyword evidence="10" id="KW-1185">Reference proteome</keyword>
<dbReference type="Proteomes" id="UP000244240">
    <property type="component" value="Unassembled WGS sequence"/>
</dbReference>
<keyword evidence="5" id="KW-0598">Phosphotransferase system</keyword>
<evidence type="ECO:0000256" key="4">
    <source>
        <dbReference type="ARBA" id="ARBA00022679"/>
    </source>
</evidence>
<dbReference type="AlphaFoldDB" id="A0A2T6BCG1"/>
<evidence type="ECO:0000256" key="5">
    <source>
        <dbReference type="ARBA" id="ARBA00022683"/>
    </source>
</evidence>
<feature type="domain" description="PTS EIIA type-1" evidence="8">
    <location>
        <begin position="31"/>
        <end position="135"/>
    </location>
</feature>
<dbReference type="PROSITE" id="PS00371">
    <property type="entry name" value="PTS_EIIA_TYPE_1_HIS"/>
    <property type="match status" value="1"/>
</dbReference>
<dbReference type="FunFam" id="2.70.70.10:FF:000001">
    <property type="entry name" value="PTS system glucose-specific IIA component"/>
    <property type="match status" value="1"/>
</dbReference>
<feature type="region of interest" description="Disordered" evidence="7">
    <location>
        <begin position="143"/>
        <end position="163"/>
    </location>
</feature>
<dbReference type="Gene3D" id="2.70.70.10">
    <property type="entry name" value="Glucose Permease (Domain IIA)"/>
    <property type="match status" value="1"/>
</dbReference>
<name>A0A2T6BCG1_9BACL</name>
<evidence type="ECO:0000256" key="1">
    <source>
        <dbReference type="ARBA" id="ARBA00004496"/>
    </source>
</evidence>
<comment type="subcellular location">
    <subcellularLocation>
        <location evidence="1">Cytoplasm</location>
    </subcellularLocation>
</comment>
<reference evidence="9 10" key="1">
    <citation type="submission" date="2018-04" db="EMBL/GenBank/DDBJ databases">
        <title>Genomic Encyclopedia of Archaeal and Bacterial Type Strains, Phase II (KMG-II): from individual species to whole genera.</title>
        <authorList>
            <person name="Goeker M."/>
        </authorList>
    </citation>
    <scope>NUCLEOTIDE SEQUENCE [LARGE SCALE GENOMIC DNA]</scope>
    <source>
        <strain evidence="9 10">DSM 45787</strain>
    </source>
</reference>
<dbReference type="RefSeq" id="WP_245920962.1">
    <property type="nucleotide sequence ID" value="NZ_QBKR01000026.1"/>
</dbReference>
<dbReference type="PANTHER" id="PTHR45008">
    <property type="entry name" value="PTS SYSTEM GLUCOSE-SPECIFIC EIIA COMPONENT"/>
    <property type="match status" value="1"/>
</dbReference>
<protein>
    <submittedName>
        <fullName evidence="9">PTS system IIA component (Glc family)</fullName>
    </submittedName>
</protein>
<dbReference type="GO" id="GO:0016301">
    <property type="term" value="F:kinase activity"/>
    <property type="evidence" value="ECO:0007669"/>
    <property type="project" value="UniProtKB-KW"/>
</dbReference>
<dbReference type="PANTHER" id="PTHR45008:SF1">
    <property type="entry name" value="PTS SYSTEM GLUCOSE-SPECIFIC EIIA COMPONENT"/>
    <property type="match status" value="1"/>
</dbReference>
<sequence>MLKKLFGKKERILTVQAPLKGKVMPLSEVPDPVFSDKMMGDGVAIEPGEAVVRAPVDGEIIQLFHTKHAVGIRTEEGLEVLIHIGLETVSMEGEGFTAKVKEGDRVRAGQPLIEFSLDAVQEKAKSTITPIVITNMDKVESLEPKVSEEAEPGDPVMEVKVKS</sequence>
<keyword evidence="4" id="KW-0808">Transferase</keyword>
<comment type="caution">
    <text evidence="9">The sequence shown here is derived from an EMBL/GenBank/DDBJ whole genome shotgun (WGS) entry which is preliminary data.</text>
</comment>
<dbReference type="GO" id="GO:0005737">
    <property type="term" value="C:cytoplasm"/>
    <property type="evidence" value="ECO:0007669"/>
    <property type="project" value="UniProtKB-SubCell"/>
</dbReference>
<evidence type="ECO:0000256" key="2">
    <source>
        <dbReference type="ARBA" id="ARBA00022448"/>
    </source>
</evidence>
<dbReference type="PROSITE" id="PS51093">
    <property type="entry name" value="PTS_EIIA_TYPE_1"/>
    <property type="match status" value="1"/>
</dbReference>